<gene>
    <name evidence="2" type="ORF">VE01_09149</name>
</gene>
<evidence type="ECO:0000256" key="1">
    <source>
        <dbReference type="SAM" id="MobiDB-lite"/>
    </source>
</evidence>
<reference evidence="3" key="2">
    <citation type="journal article" date="2018" name="Nat. Commun.">
        <title>Extreme sensitivity to ultraviolet light in the fungal pathogen causing white-nose syndrome of bats.</title>
        <authorList>
            <person name="Palmer J.M."/>
            <person name="Drees K.P."/>
            <person name="Foster J.T."/>
            <person name="Lindner D.L."/>
        </authorList>
    </citation>
    <scope>NUCLEOTIDE SEQUENCE [LARGE SCALE GENOMIC DNA]</scope>
    <source>
        <strain evidence="3">UAMH 10579</strain>
    </source>
</reference>
<dbReference type="STRING" id="342668.A0A1B8GA77"/>
<protein>
    <recommendedName>
        <fullName evidence="4">Chromatin target of PRMT1 protein C-terminal domain-containing protein</fullName>
    </recommendedName>
</protein>
<reference evidence="2 3" key="1">
    <citation type="submission" date="2016-03" db="EMBL/GenBank/DDBJ databases">
        <title>Comparative genomics of Pseudogymnoascus destructans, the fungus causing white-nose syndrome of bats.</title>
        <authorList>
            <person name="Palmer J.M."/>
            <person name="Drees K.P."/>
            <person name="Foster J.T."/>
            <person name="Lindner D.L."/>
        </authorList>
    </citation>
    <scope>NUCLEOTIDE SEQUENCE [LARGE SCALE GENOMIC DNA]</scope>
    <source>
        <strain evidence="2 3">UAMH 10579</strain>
    </source>
</reference>
<accession>A0A1B8GA77</accession>
<feature type="region of interest" description="Disordered" evidence="1">
    <location>
        <begin position="91"/>
        <end position="186"/>
    </location>
</feature>
<dbReference type="GeneID" id="28842535"/>
<evidence type="ECO:0000313" key="2">
    <source>
        <dbReference type="EMBL" id="OBT92749.1"/>
    </source>
</evidence>
<organism evidence="2 3">
    <name type="scientific">Pseudogymnoascus verrucosus</name>
    <dbReference type="NCBI Taxonomy" id="342668"/>
    <lineage>
        <taxon>Eukaryota</taxon>
        <taxon>Fungi</taxon>
        <taxon>Dikarya</taxon>
        <taxon>Ascomycota</taxon>
        <taxon>Pezizomycotina</taxon>
        <taxon>Leotiomycetes</taxon>
        <taxon>Thelebolales</taxon>
        <taxon>Thelebolaceae</taxon>
        <taxon>Pseudogymnoascus</taxon>
    </lineage>
</organism>
<sequence length="369" mass="38918">MFKWHIQSAVSRSRPVANDLKVVSDGIAASLRQFHASVSRAEGEKPNPPVRTLRITRTATATAELSSLKPSKPRGVDARSLAAAPPRTLNITRTFNDTPQRGGGGFQPRGRGGFVPRGRGGSGDRGRGGFVPRGRGGFGAGGRGGAMSRGRGGANARGRGRGGARGSRGKKSQGPKREAEDYEDVPLSPEELAYAAARDMGVQRAALSGTTTHADLEYNIPSLATGSAPLGLVETVRDHIRKLTGQHGNELLDARAHANQYNYGRGTLFLDEAEKNSILGPNYAEGTPKEYKTISKEEREAIMKALVGGQYPSVSSPKADDILGGVEIKGNMNPTYLPANTASLKGKVQQLLPVLKPRKSAPAKAGAKA</sequence>
<feature type="compositionally biased region" description="Basic residues" evidence="1">
    <location>
        <begin position="158"/>
        <end position="174"/>
    </location>
</feature>
<feature type="compositionally biased region" description="Gly residues" evidence="1">
    <location>
        <begin position="128"/>
        <end position="157"/>
    </location>
</feature>
<name>A0A1B8GA77_9PEZI</name>
<evidence type="ECO:0008006" key="4">
    <source>
        <dbReference type="Google" id="ProtNLM"/>
    </source>
</evidence>
<evidence type="ECO:0000313" key="3">
    <source>
        <dbReference type="Proteomes" id="UP000091956"/>
    </source>
</evidence>
<dbReference type="RefSeq" id="XP_018126482.1">
    <property type="nucleotide sequence ID" value="XM_018278565.2"/>
</dbReference>
<dbReference type="OrthoDB" id="5365739at2759"/>
<feature type="compositionally biased region" description="Gly residues" evidence="1">
    <location>
        <begin position="101"/>
        <end position="121"/>
    </location>
</feature>
<dbReference type="Proteomes" id="UP000091956">
    <property type="component" value="Unassembled WGS sequence"/>
</dbReference>
<keyword evidence="3" id="KW-1185">Reference proteome</keyword>
<dbReference type="AlphaFoldDB" id="A0A1B8GA77"/>
<dbReference type="EMBL" id="KV460262">
    <property type="protein sequence ID" value="OBT92749.1"/>
    <property type="molecule type" value="Genomic_DNA"/>
</dbReference>
<proteinExistence type="predicted"/>